<protein>
    <recommendedName>
        <fullName evidence="2">C2H2-type domain-containing protein</fullName>
    </recommendedName>
</protein>
<evidence type="ECO:0000259" key="2">
    <source>
        <dbReference type="PROSITE" id="PS50157"/>
    </source>
</evidence>
<accession>A0A2P5VUJ6</accession>
<dbReference type="GO" id="GO:0008270">
    <property type="term" value="F:zinc ion binding"/>
    <property type="evidence" value="ECO:0007669"/>
    <property type="project" value="UniProtKB-KW"/>
</dbReference>
<evidence type="ECO:0000313" key="4">
    <source>
        <dbReference type="Proteomes" id="UP000239757"/>
    </source>
</evidence>
<dbReference type="OrthoDB" id="974504at2759"/>
<feature type="domain" description="C2H2-type" evidence="2">
    <location>
        <begin position="17"/>
        <end position="44"/>
    </location>
</feature>
<proteinExistence type="predicted"/>
<keyword evidence="1" id="KW-0863">Zinc-finger</keyword>
<dbReference type="InterPro" id="IPR013087">
    <property type="entry name" value="Znf_C2H2_type"/>
</dbReference>
<evidence type="ECO:0000313" key="3">
    <source>
        <dbReference type="EMBL" id="PPR82497.1"/>
    </source>
</evidence>
<dbReference type="EMBL" id="KZ670822">
    <property type="protein sequence ID" value="PPR82497.1"/>
    <property type="molecule type" value="Genomic_DNA"/>
</dbReference>
<keyword evidence="1" id="KW-0862">Zinc</keyword>
<sequence length="481" mass="50839">MNFHSGRKDAQKHAVDKSCIYCNKVFDDYLALSGHLRIHEEETLRALNFPGRSSNSIDITRNPPAPLPNSQLSLASVNNLTPITRAPTLIDFCAMFGSCDANQANRSKSTGSNLGDAQTQIVMSPSGATFRHNSSASKTFAPVGANAALSSAACASSGGIVATGLPTDSSSYLRKYEVCQFNTDEFQISQDGLPPASRDAMRKTQGYNLGKLPNPTFAITNPDLGSPTLIDFCAMFGSCDANQANRSKSTGSNLGDAQTQIVMSPSGATFRHNSSASKTFAPVGANAALSSAACASSGGIVATGLPTDSSSYLRKYEVCQFNTDEFQISQDGLPPASRDAMRKTQGYNLGKLPNPTFAITNPDLGCESYQLPRSNGSIASSWLLPGPPPSSNVGKVGQSETILLMGEGSKRPCLADNPMTASLMNASKKPKISPNALEEPKKLQIKELPLLKKLEDSLSALETCVGAEEEGPVDLDLSLHL</sequence>
<reference evidence="3 4" key="1">
    <citation type="submission" date="2015-01" db="EMBL/GenBank/DDBJ databases">
        <title>Genome of allotetraploid Gossypium barbadense reveals genomic plasticity and fiber elongation in cotton evolution.</title>
        <authorList>
            <person name="Chen X."/>
            <person name="Liu X."/>
            <person name="Zhao B."/>
            <person name="Zheng H."/>
            <person name="Hu Y."/>
            <person name="Lu G."/>
            <person name="Yang C."/>
            <person name="Chen J."/>
            <person name="Shan C."/>
            <person name="Zhang L."/>
            <person name="Zhou Y."/>
            <person name="Wang L."/>
            <person name="Guo W."/>
            <person name="Bai Y."/>
            <person name="Ruan J."/>
            <person name="Shangguan X."/>
            <person name="Mao Y."/>
            <person name="Jiang J."/>
            <person name="Zhu Y."/>
            <person name="Lei J."/>
            <person name="Kang H."/>
            <person name="Chen S."/>
            <person name="He X."/>
            <person name="Wang R."/>
            <person name="Wang Y."/>
            <person name="Chen J."/>
            <person name="Wang L."/>
            <person name="Yu S."/>
            <person name="Wang B."/>
            <person name="Wei J."/>
            <person name="Song S."/>
            <person name="Lu X."/>
            <person name="Gao Z."/>
            <person name="Gu W."/>
            <person name="Deng X."/>
            <person name="Ma D."/>
            <person name="Wang S."/>
            <person name="Liang W."/>
            <person name="Fang L."/>
            <person name="Cai C."/>
            <person name="Zhu X."/>
            <person name="Zhou B."/>
            <person name="Zhang Y."/>
            <person name="Chen Z."/>
            <person name="Xu S."/>
            <person name="Zhu R."/>
            <person name="Wang S."/>
            <person name="Zhang T."/>
            <person name="Zhao G."/>
        </authorList>
    </citation>
    <scope>NUCLEOTIDE SEQUENCE [LARGE SCALE GENOMIC DNA]</scope>
    <source>
        <strain evidence="4">cv. Xinhai21</strain>
        <tissue evidence="3">Leaf</tissue>
    </source>
</reference>
<dbReference type="PROSITE" id="PS00028">
    <property type="entry name" value="ZINC_FINGER_C2H2_1"/>
    <property type="match status" value="1"/>
</dbReference>
<gene>
    <name evidence="3" type="ORF">GOBAR_AA38212</name>
</gene>
<name>A0A2P5VUJ6_GOSBA</name>
<organism evidence="3 4">
    <name type="scientific">Gossypium barbadense</name>
    <name type="common">Sea Island cotton</name>
    <name type="synonym">Hibiscus barbadensis</name>
    <dbReference type="NCBI Taxonomy" id="3634"/>
    <lineage>
        <taxon>Eukaryota</taxon>
        <taxon>Viridiplantae</taxon>
        <taxon>Streptophyta</taxon>
        <taxon>Embryophyta</taxon>
        <taxon>Tracheophyta</taxon>
        <taxon>Spermatophyta</taxon>
        <taxon>Magnoliopsida</taxon>
        <taxon>eudicotyledons</taxon>
        <taxon>Gunneridae</taxon>
        <taxon>Pentapetalae</taxon>
        <taxon>rosids</taxon>
        <taxon>malvids</taxon>
        <taxon>Malvales</taxon>
        <taxon>Malvaceae</taxon>
        <taxon>Malvoideae</taxon>
        <taxon>Gossypium</taxon>
    </lineage>
</organism>
<dbReference type="PROSITE" id="PS50157">
    <property type="entry name" value="ZINC_FINGER_C2H2_2"/>
    <property type="match status" value="1"/>
</dbReference>
<dbReference type="AlphaFoldDB" id="A0A2P5VUJ6"/>
<keyword evidence="1" id="KW-0479">Metal-binding</keyword>
<evidence type="ECO:0000256" key="1">
    <source>
        <dbReference type="PROSITE-ProRule" id="PRU00042"/>
    </source>
</evidence>
<dbReference type="Proteomes" id="UP000239757">
    <property type="component" value="Unassembled WGS sequence"/>
</dbReference>